<evidence type="ECO:0000256" key="12">
    <source>
        <dbReference type="SAM" id="Phobius"/>
    </source>
</evidence>
<dbReference type="OrthoDB" id="2579025at2759"/>
<feature type="transmembrane region" description="Helical" evidence="12">
    <location>
        <begin position="831"/>
        <end position="851"/>
    </location>
</feature>
<evidence type="ECO:0000256" key="11">
    <source>
        <dbReference type="SAM" id="MobiDB-lite"/>
    </source>
</evidence>
<protein>
    <recommendedName>
        <fullName evidence="13">Zn(2)-C6 fungal-type domain-containing protein</fullName>
    </recommendedName>
</protein>
<dbReference type="SMART" id="SM00679">
    <property type="entry name" value="CTNS"/>
    <property type="match status" value="2"/>
</dbReference>
<dbReference type="GO" id="GO:0000981">
    <property type="term" value="F:DNA-binding transcription factor activity, RNA polymerase II-specific"/>
    <property type="evidence" value="ECO:0007669"/>
    <property type="project" value="InterPro"/>
</dbReference>
<evidence type="ECO:0000256" key="10">
    <source>
        <dbReference type="ARBA" id="ARBA00023242"/>
    </source>
</evidence>
<evidence type="ECO:0000256" key="7">
    <source>
        <dbReference type="ARBA" id="ARBA00023125"/>
    </source>
</evidence>
<keyword evidence="10" id="KW-0539">Nucleus</keyword>
<dbReference type="InterPro" id="IPR051711">
    <property type="entry name" value="Stress_Response_Reg"/>
</dbReference>
<evidence type="ECO:0000313" key="14">
    <source>
        <dbReference type="EMBL" id="CAG8384844.1"/>
    </source>
</evidence>
<dbReference type="SMART" id="SM00906">
    <property type="entry name" value="Fungal_trans"/>
    <property type="match status" value="1"/>
</dbReference>
<feature type="transmembrane region" description="Helical" evidence="12">
    <location>
        <begin position="1001"/>
        <end position="1021"/>
    </location>
</feature>
<dbReference type="GO" id="GO:0008270">
    <property type="term" value="F:zinc ion binding"/>
    <property type="evidence" value="ECO:0007669"/>
    <property type="project" value="InterPro"/>
</dbReference>
<dbReference type="GO" id="GO:0016020">
    <property type="term" value="C:membrane"/>
    <property type="evidence" value="ECO:0007669"/>
    <property type="project" value="UniProtKB-SubCell"/>
</dbReference>
<organism evidence="14 15">
    <name type="scientific">Penicillium salamii</name>
    <dbReference type="NCBI Taxonomy" id="1612424"/>
    <lineage>
        <taxon>Eukaryota</taxon>
        <taxon>Fungi</taxon>
        <taxon>Dikarya</taxon>
        <taxon>Ascomycota</taxon>
        <taxon>Pezizomycotina</taxon>
        <taxon>Eurotiomycetes</taxon>
        <taxon>Eurotiomycetidae</taxon>
        <taxon>Eurotiales</taxon>
        <taxon>Aspergillaceae</taxon>
        <taxon>Penicillium</taxon>
    </lineage>
</organism>
<dbReference type="CDD" id="cd00067">
    <property type="entry name" value="GAL4"/>
    <property type="match status" value="1"/>
</dbReference>
<dbReference type="GO" id="GO:0043565">
    <property type="term" value="F:sequence-specific DNA binding"/>
    <property type="evidence" value="ECO:0007669"/>
    <property type="project" value="TreeGrafter"/>
</dbReference>
<reference evidence="14" key="1">
    <citation type="submission" date="2021-07" db="EMBL/GenBank/DDBJ databases">
        <authorList>
            <person name="Branca A.L. A."/>
        </authorList>
    </citation>
    <scope>NUCLEOTIDE SEQUENCE</scope>
</reference>
<dbReference type="CDD" id="cd12148">
    <property type="entry name" value="fungal_TF_MHR"/>
    <property type="match status" value="1"/>
</dbReference>
<evidence type="ECO:0000256" key="6">
    <source>
        <dbReference type="ARBA" id="ARBA00023015"/>
    </source>
</evidence>
<dbReference type="Pfam" id="PF04193">
    <property type="entry name" value="PQ-loop"/>
    <property type="match status" value="1"/>
</dbReference>
<evidence type="ECO:0000259" key="13">
    <source>
        <dbReference type="PROSITE" id="PS50048"/>
    </source>
</evidence>
<feature type="region of interest" description="Disordered" evidence="11">
    <location>
        <begin position="1036"/>
        <end position="1072"/>
    </location>
</feature>
<accession>A0A9W4JA83</accession>
<dbReference type="SUPFAM" id="SSF57701">
    <property type="entry name" value="Zn2/Cys6 DNA-binding domain"/>
    <property type="match status" value="1"/>
</dbReference>
<feature type="transmembrane region" description="Helical" evidence="12">
    <location>
        <begin position="918"/>
        <end position="936"/>
    </location>
</feature>
<dbReference type="Pfam" id="PF00172">
    <property type="entry name" value="Zn_clus"/>
    <property type="match status" value="1"/>
</dbReference>
<evidence type="ECO:0000256" key="1">
    <source>
        <dbReference type="ARBA" id="ARBA00004123"/>
    </source>
</evidence>
<dbReference type="Gene3D" id="4.10.240.10">
    <property type="entry name" value="Zn(2)-C6 fungal-type DNA-binding domain"/>
    <property type="match status" value="1"/>
</dbReference>
<dbReference type="SMART" id="SM00066">
    <property type="entry name" value="GAL4"/>
    <property type="match status" value="1"/>
</dbReference>
<keyword evidence="3 12" id="KW-0812">Transmembrane</keyword>
<dbReference type="PROSITE" id="PS50048">
    <property type="entry name" value="ZN2_CY6_FUNGAL_2"/>
    <property type="match status" value="1"/>
</dbReference>
<name>A0A9W4JA83_9EURO</name>
<feature type="compositionally biased region" description="Basic residues" evidence="11">
    <location>
        <begin position="1036"/>
        <end position="1048"/>
    </location>
</feature>
<feature type="transmembrane region" description="Helical" evidence="12">
    <location>
        <begin position="942"/>
        <end position="965"/>
    </location>
</feature>
<evidence type="ECO:0000256" key="9">
    <source>
        <dbReference type="ARBA" id="ARBA00023163"/>
    </source>
</evidence>
<comment type="subcellular location">
    <subcellularLocation>
        <location evidence="2">Membrane</location>
        <topology evidence="2">Multi-pass membrane protein</topology>
    </subcellularLocation>
    <subcellularLocation>
        <location evidence="1">Nucleus</location>
    </subcellularLocation>
</comment>
<evidence type="ECO:0000256" key="5">
    <source>
        <dbReference type="ARBA" id="ARBA00022989"/>
    </source>
</evidence>
<dbReference type="InterPro" id="IPR001138">
    <property type="entry name" value="Zn2Cys6_DnaBD"/>
</dbReference>
<evidence type="ECO:0000256" key="2">
    <source>
        <dbReference type="ARBA" id="ARBA00004141"/>
    </source>
</evidence>
<evidence type="ECO:0000256" key="8">
    <source>
        <dbReference type="ARBA" id="ARBA00023136"/>
    </source>
</evidence>
<dbReference type="PANTHER" id="PTHR47540">
    <property type="entry name" value="THIAMINE REPRESSIBLE GENES REGULATORY PROTEIN THI5"/>
    <property type="match status" value="1"/>
</dbReference>
<dbReference type="AlphaFoldDB" id="A0A9W4JA83"/>
<dbReference type="FunFam" id="1.20.1280.290:FF:000005">
    <property type="entry name" value="PQ-loop repeat-containing protein 1"/>
    <property type="match status" value="1"/>
</dbReference>
<dbReference type="InterPro" id="IPR006603">
    <property type="entry name" value="PQ-loop_rpt"/>
</dbReference>
<keyword evidence="7" id="KW-0238">DNA-binding</keyword>
<dbReference type="InterPro" id="IPR007219">
    <property type="entry name" value="XnlR_reg_dom"/>
</dbReference>
<dbReference type="Proteomes" id="UP001152646">
    <property type="component" value="Unassembled WGS sequence"/>
</dbReference>
<feature type="domain" description="Zn(2)-C6 fungal-type" evidence="13">
    <location>
        <begin position="104"/>
        <end position="133"/>
    </location>
</feature>
<feature type="transmembrane region" description="Helical" evidence="12">
    <location>
        <begin position="630"/>
        <end position="649"/>
    </location>
</feature>
<dbReference type="Pfam" id="PF04082">
    <property type="entry name" value="Fungal_trans"/>
    <property type="match status" value="1"/>
</dbReference>
<keyword evidence="9" id="KW-0804">Transcription</keyword>
<dbReference type="PANTHER" id="PTHR47540:SF3">
    <property type="entry name" value="ZN(II)2CYS6 TRANSCRIPTION FACTOR (EUROFUNG)"/>
    <property type="match status" value="1"/>
</dbReference>
<dbReference type="GO" id="GO:0045944">
    <property type="term" value="P:positive regulation of transcription by RNA polymerase II"/>
    <property type="evidence" value="ECO:0007669"/>
    <property type="project" value="TreeGrafter"/>
</dbReference>
<proteinExistence type="predicted"/>
<feature type="compositionally biased region" description="Polar residues" evidence="11">
    <location>
        <begin position="195"/>
        <end position="213"/>
    </location>
</feature>
<feature type="transmembrane region" description="Helical" evidence="12">
    <location>
        <begin position="857"/>
        <end position="878"/>
    </location>
</feature>
<evidence type="ECO:0000256" key="3">
    <source>
        <dbReference type="ARBA" id="ARBA00022692"/>
    </source>
</evidence>
<dbReference type="EMBL" id="CAJVPA010000190">
    <property type="protein sequence ID" value="CAG8384844.1"/>
    <property type="molecule type" value="Genomic_DNA"/>
</dbReference>
<comment type="caution">
    <text evidence="14">The sequence shown here is derived from an EMBL/GenBank/DDBJ whole genome shotgun (WGS) entry which is preliminary data.</text>
</comment>
<dbReference type="InterPro" id="IPR036864">
    <property type="entry name" value="Zn2-C6_fun-type_DNA-bd_sf"/>
</dbReference>
<evidence type="ECO:0000256" key="4">
    <source>
        <dbReference type="ARBA" id="ARBA00022723"/>
    </source>
</evidence>
<dbReference type="GO" id="GO:0006351">
    <property type="term" value="P:DNA-templated transcription"/>
    <property type="evidence" value="ECO:0007669"/>
    <property type="project" value="InterPro"/>
</dbReference>
<feature type="compositionally biased region" description="Basic and acidic residues" evidence="11">
    <location>
        <begin position="1062"/>
        <end position="1072"/>
    </location>
</feature>
<feature type="region of interest" description="Disordered" evidence="11">
    <location>
        <begin position="186"/>
        <end position="213"/>
    </location>
</feature>
<keyword evidence="8 12" id="KW-0472">Membrane</keyword>
<gene>
    <name evidence="14" type="ORF">PSALAMII_LOCUS6439</name>
</gene>
<dbReference type="Gene3D" id="1.20.1280.290">
    <property type="match status" value="1"/>
</dbReference>
<keyword evidence="5 12" id="KW-1133">Transmembrane helix</keyword>
<feature type="compositionally biased region" description="Polar residues" evidence="11">
    <location>
        <begin position="1049"/>
        <end position="1061"/>
    </location>
</feature>
<keyword evidence="4" id="KW-0479">Metal-binding</keyword>
<dbReference type="GO" id="GO:0005634">
    <property type="term" value="C:nucleus"/>
    <property type="evidence" value="ECO:0007669"/>
    <property type="project" value="UniProtKB-SubCell"/>
</dbReference>
<keyword evidence="6" id="KW-0805">Transcription regulation</keyword>
<sequence length="1072" mass="119886">MPKCIGGTISEILLGAFESNARQARPFAADSPATPTRKTRAWLRFSAFRLLPAMSLPLTLGSVSFSASASYIMASDQDTLELAASKPYGPKKRSRKERVRVTRACDRCRKRKIKCNGTQPCGFCLRAKANCTFAQAYARGRIPAIPASREDRTSLGVGDDSVAGHSFECQQYSAILPKVASGVPEPHSAHVSPLDGTSSFEYEDSQPSPVLSQSELPGNYIGPASGVSFLLRIQKRLHKAISSSQANSIFAFGDAPMQRPEFDPSFCMMLPKADAQRLVDRYFDFAMPTYRFLHRHTLQRWFDEFYDTLGAMHDKQNASARSALLFMAFAHARVYMPEGDRPGPSDLSNRYFMAADHQLTKEKGSIQLTSVQARLLQCYYLLTQSRINHCWSLFGTVSHLALAIGLNRKDPPEFASGLSLVEAECRRRTFWCAYTLDAYLSAALGRPRTFHDDDIDTELPACVEDEDLVAGQITVPTTPGRGQGRKPSTMLAAIAHMKLAQITSKILSNLYSIKPVPATRQAAAVREISQELSDWRAELSRFLDVDTVSTSLFLPIFQRQRNVLNMTYWHAIILTHRPYVLSNFARLSKRDSLDIQDVLHDESLQKCLDAAMMTANTISEITESRQLFRAFWNTAYFAFGATIMLYIYVIQECASPPEVYGPYLTAASRCQAHISAIAEKGSLSERYSLVLEELRVEALRQTKRMHPCKTRPGISFDPQVNGAEPMFMQMNESPITVATTSPTDHVIDFNGPIPGLYADYPGWGQFTSMVSSGLGNMDMFMNFEIDLSPVAMSLFQVIFDYAAPVFLVTSPVTSYADQILSIHRTRSSAGFSLDIPLIMLVSSVLKVYYWFGEYYSYTLLTQAIVMIVVQSLLLKVALDNRPSSGGRHGIEHAPFSDAGSNAPTRPYEFWQWKNDKPYWMFLAYFVGVLGVIHLTPMGQIDYYISFLGYVGLAVEATLPIPQIIANHQSGSCKGFRVSVIAAWILGDTMKMSYFFNSSETIPWAFKLCGMFQCVCDFYLGFQFYMFSRKASPTHSRHVSTHAPTHSRHTSQTAGSSEQNNRWGHEPKDIRMN</sequence>
<evidence type="ECO:0000313" key="15">
    <source>
        <dbReference type="Proteomes" id="UP001152646"/>
    </source>
</evidence>
<dbReference type="PROSITE" id="PS00463">
    <property type="entry name" value="ZN2_CY6_FUNGAL_1"/>
    <property type="match status" value="1"/>
</dbReference>